<gene>
    <name evidence="4" type="ORF">DFR87_00050</name>
</gene>
<feature type="domain" description="Alcohol dehydrogenase iron-type/glycerol dehydrogenase GldA" evidence="2">
    <location>
        <begin position="10"/>
        <end position="139"/>
    </location>
</feature>
<feature type="domain" description="Fe-containing alcohol dehydrogenase-like C-terminal" evidence="3">
    <location>
        <begin position="151"/>
        <end position="297"/>
    </location>
</feature>
<keyword evidence="1" id="KW-0560">Oxidoreductase</keyword>
<proteinExistence type="predicted"/>
<dbReference type="PANTHER" id="PTHR11496:SF83">
    <property type="entry name" value="HYDROXYACID-OXOACID TRANSHYDROGENASE, MITOCHONDRIAL"/>
    <property type="match status" value="1"/>
</dbReference>
<reference evidence="4 5" key="1">
    <citation type="submission" date="2018-05" db="EMBL/GenBank/DDBJ databases">
        <title>Complete Genome Sequences of Extremely Thermoacidophilic, Metal-Mobilizing Type-Strain Members of the Archaeal Family Sulfolobaceae: Acidianus brierleyi DSM-1651T, Acidianus sulfidivorans DSM-18786T, Metallosphaera hakonensis DSM-7519T, and Metallosphaera prunae DSM-10039T.</title>
        <authorList>
            <person name="Counts J.A."/>
            <person name="Kelly R.M."/>
        </authorList>
    </citation>
    <scope>NUCLEOTIDE SEQUENCE [LARGE SCALE GENOMIC DNA]</scope>
    <source>
        <strain evidence="4 5">HO1-1</strain>
    </source>
</reference>
<dbReference type="GO" id="GO:0046872">
    <property type="term" value="F:metal ion binding"/>
    <property type="evidence" value="ECO:0007669"/>
    <property type="project" value="InterPro"/>
</dbReference>
<dbReference type="EMBL" id="CP029287">
    <property type="protein sequence ID" value="AWS00453.1"/>
    <property type="molecule type" value="Genomic_DNA"/>
</dbReference>
<evidence type="ECO:0000256" key="1">
    <source>
        <dbReference type="ARBA" id="ARBA00023002"/>
    </source>
</evidence>
<organism evidence="4 5">
    <name type="scientific">Metallosphaera hakonensis JCM 8857 = DSM 7519</name>
    <dbReference type="NCBI Taxonomy" id="1293036"/>
    <lineage>
        <taxon>Archaea</taxon>
        <taxon>Thermoproteota</taxon>
        <taxon>Thermoprotei</taxon>
        <taxon>Sulfolobales</taxon>
        <taxon>Sulfolobaceae</taxon>
        <taxon>Metallosphaera</taxon>
    </lineage>
</organism>
<dbReference type="PANTHER" id="PTHR11496">
    <property type="entry name" value="ALCOHOL DEHYDROGENASE"/>
    <property type="match status" value="1"/>
</dbReference>
<reference evidence="5" key="2">
    <citation type="submission" date="2020-03" db="EMBL/GenBank/DDBJ databases">
        <title>Complete Genome Sequences of Extremely Thermoacidophilic, Metal-Mobilizing Type-Strain Members of the Archaeal Family Sulfolobaceae: Acidianus brierleyi DSM-1651T, Acidianus sulfidivorans DSM-18786T, Metallosphaera hakonensis DSM-7519T, and Metallosphaera prunae DSM-10039T.</title>
        <authorList>
            <person name="Counts J.A."/>
            <person name="Kelly R.M."/>
        </authorList>
    </citation>
    <scope>NUCLEOTIDE SEQUENCE [LARGE SCALE GENOMIC DNA]</scope>
    <source>
        <strain evidence="5">HO1-1</strain>
    </source>
</reference>
<evidence type="ECO:0000313" key="4">
    <source>
        <dbReference type="EMBL" id="AWS00453.1"/>
    </source>
</evidence>
<dbReference type="Gene3D" id="3.40.50.1970">
    <property type="match status" value="1"/>
</dbReference>
<dbReference type="Proteomes" id="UP000247586">
    <property type="component" value="Chromosome"/>
</dbReference>
<dbReference type="Pfam" id="PF00465">
    <property type="entry name" value="Fe-ADH"/>
    <property type="match status" value="1"/>
</dbReference>
<evidence type="ECO:0000259" key="2">
    <source>
        <dbReference type="Pfam" id="PF00465"/>
    </source>
</evidence>
<dbReference type="InterPro" id="IPR001670">
    <property type="entry name" value="ADH_Fe/GldA"/>
</dbReference>
<sequence length="313" mass="34414">MQSVEFRDVKVFYGENSLKALKSLNLRDALIVTTRSLLNSPLIDEIKKLTGNPMVMRGPSQHTPKEELDELMNRIEGKSVISVGGGSVIDSIKISFPRLHVAIPTTLSGAEHTSVAGYTEGGLKVSVNVKPPDVVILDPWVLSFTPKSLLVTTSFRALDHAIEANYSVKATPFTDALALKGYEYLVDCLENENFGLCQIGSWLSSLSFQYAGRGLSHVFGYVFGPAFGIPHGVTSCISLVQAIKFNGIFKIPNVVESLEGILRKYDITEKLSKYTTLENALKYAKVFADLTNKSENPKKITIEDAENFIKSVY</sequence>
<dbReference type="Gene3D" id="1.20.1090.10">
    <property type="entry name" value="Dehydroquinate synthase-like - alpha domain"/>
    <property type="match status" value="1"/>
</dbReference>
<dbReference type="KEGG" id="mhk:DFR87_00050"/>
<evidence type="ECO:0000313" key="5">
    <source>
        <dbReference type="Proteomes" id="UP000247586"/>
    </source>
</evidence>
<accession>A0A2U9IWU2</accession>
<name>A0A2U9IWU2_9CREN</name>
<evidence type="ECO:0000259" key="3">
    <source>
        <dbReference type="Pfam" id="PF25137"/>
    </source>
</evidence>
<dbReference type="SUPFAM" id="SSF56796">
    <property type="entry name" value="Dehydroquinate synthase-like"/>
    <property type="match status" value="1"/>
</dbReference>
<dbReference type="OrthoDB" id="57329at2157"/>
<dbReference type="InterPro" id="IPR039697">
    <property type="entry name" value="Alcohol_dehydrogenase_Fe"/>
</dbReference>
<dbReference type="AlphaFoldDB" id="A0A2U9IWU2"/>
<dbReference type="GO" id="GO:0004022">
    <property type="term" value="F:alcohol dehydrogenase (NAD+) activity"/>
    <property type="evidence" value="ECO:0007669"/>
    <property type="project" value="TreeGrafter"/>
</dbReference>
<dbReference type="Pfam" id="PF25137">
    <property type="entry name" value="ADH_Fe_C"/>
    <property type="match status" value="1"/>
</dbReference>
<reference evidence="5" key="3">
    <citation type="submission" date="2020-03" db="EMBL/GenBank/DDBJ databases">
        <title>Sequencing and Assembly of Multiple Reported Metal-Biooxidizing Members of the Extremely Thermoacidophilic Archaeal Family Sulfolobaceae.</title>
        <authorList>
            <person name="Counts J.A."/>
            <person name="Kelly R.M."/>
        </authorList>
    </citation>
    <scope>NUCLEOTIDE SEQUENCE [LARGE SCALE GENOMIC DNA]</scope>
    <source>
        <strain evidence="5">HO1-1</strain>
    </source>
</reference>
<keyword evidence="5" id="KW-1185">Reference proteome</keyword>
<protein>
    <submittedName>
        <fullName evidence="4">Alcohol dehydrogenase</fullName>
    </submittedName>
</protein>
<dbReference type="InterPro" id="IPR056798">
    <property type="entry name" value="ADH_Fe_C"/>
</dbReference>
<dbReference type="STRING" id="1293036.GCA_001315825_02796"/>